<dbReference type="SUPFAM" id="SSF53955">
    <property type="entry name" value="Lysozyme-like"/>
    <property type="match status" value="1"/>
</dbReference>
<reference evidence="6" key="1">
    <citation type="submission" date="2018-05" db="EMBL/GenBank/DDBJ databases">
        <title>Novel Clostridium perfringens phage susfortuna.</title>
        <authorList>
            <person name="Kot W."/>
            <person name="Ploeger M."/>
            <person name="Pedersen J."/>
            <person name="Hansen L.H."/>
        </authorList>
    </citation>
    <scope>NUCLEOTIDE SEQUENCE [LARGE SCALE GENOMIC DNA]</scope>
</reference>
<dbReference type="GO" id="GO:0042742">
    <property type="term" value="P:defense response to bacterium"/>
    <property type="evidence" value="ECO:0007669"/>
    <property type="project" value="UniProtKB-KW"/>
</dbReference>
<evidence type="ECO:0000256" key="2">
    <source>
        <dbReference type="ARBA" id="ARBA00022638"/>
    </source>
</evidence>
<dbReference type="GO" id="GO:0016998">
    <property type="term" value="P:cell wall macromolecule catabolic process"/>
    <property type="evidence" value="ECO:0007669"/>
    <property type="project" value="InterPro"/>
</dbReference>
<evidence type="ECO:0000259" key="4">
    <source>
        <dbReference type="Pfam" id="PF01551"/>
    </source>
</evidence>
<proteinExistence type="inferred from homology"/>
<dbReference type="CDD" id="cd12797">
    <property type="entry name" value="M23_peptidase"/>
    <property type="match status" value="1"/>
</dbReference>
<keyword evidence="1 3" id="KW-0929">Antimicrobial</keyword>
<dbReference type="Pfam" id="PF01551">
    <property type="entry name" value="Peptidase_M23"/>
    <property type="match status" value="1"/>
</dbReference>
<feature type="domain" description="M23ase beta-sheet core" evidence="4">
    <location>
        <begin position="418"/>
        <end position="507"/>
    </location>
</feature>
<dbReference type="GO" id="GO:0004222">
    <property type="term" value="F:metalloendopeptidase activity"/>
    <property type="evidence" value="ECO:0007669"/>
    <property type="project" value="TreeGrafter"/>
</dbReference>
<dbReference type="Gene3D" id="2.70.70.10">
    <property type="entry name" value="Glucose Permease (Domain IIA)"/>
    <property type="match status" value="1"/>
</dbReference>
<evidence type="ECO:0000313" key="5">
    <source>
        <dbReference type="EMBL" id="AXY86160.1"/>
    </source>
</evidence>
<dbReference type="GO" id="GO:0009253">
    <property type="term" value="P:peptidoglycan catabolic process"/>
    <property type="evidence" value="ECO:0007669"/>
    <property type="project" value="InterPro"/>
</dbReference>
<dbReference type="GO" id="GO:0003796">
    <property type="term" value="F:lysozyme activity"/>
    <property type="evidence" value="ECO:0007669"/>
    <property type="project" value="UniProtKB-EC"/>
</dbReference>
<evidence type="ECO:0000313" key="6">
    <source>
        <dbReference type="Proteomes" id="UP000262963"/>
    </source>
</evidence>
<keyword evidence="3" id="KW-0378">Hydrolase</keyword>
<dbReference type="SUPFAM" id="SSF51261">
    <property type="entry name" value="Duplicated hybrid motif"/>
    <property type="match status" value="1"/>
</dbReference>
<dbReference type="InterPro" id="IPR011055">
    <property type="entry name" value="Dup_hybrid_motif"/>
</dbReference>
<dbReference type="EMBL" id="MH393889">
    <property type="protein sequence ID" value="AXY86160.1"/>
    <property type="molecule type" value="Genomic_DNA"/>
</dbReference>
<organism evidence="5 6">
    <name type="scientific">Clostridium phage susfortuna</name>
    <dbReference type="NCBI Taxonomy" id="2316154"/>
    <lineage>
        <taxon>Viruses</taxon>
        <taxon>Duplodnaviria</taxon>
        <taxon>Heunggongvirae</taxon>
        <taxon>Uroviricota</taxon>
        <taxon>Caudoviricetes</taxon>
        <taxon>Guelinviridae</taxon>
        <taxon>Susfortunavirus</taxon>
        <taxon>Susfortunavirus susfortuna</taxon>
    </lineage>
</organism>
<dbReference type="InterPro" id="IPR002196">
    <property type="entry name" value="Glyco_hydro_24"/>
</dbReference>
<sequence length="531" mass="59878">MEINLCSISDFSFGSEDKVDFVTSVSQEYYFRKRTIYSIDAPLKADANLYYIPVNKSLMELERINYCYYAGLDQKYYYYYVMDREYKTENVTYLYIKLDVFQTYMFNYTLLQSFVDRCHVNRWTKEGYPTKEYEPEEINYGENILKYLDNVAHLGTGIVYATTTPIGKLRTLPSGGEDGGDGDGCGDWENGVLSNDCFRMLKGYEGFGIYEYRDSGGVLTIGYGVTKSEPDIYNKLKALEPVPEEIGAKEAYKLKIERYGKPIVQKVKSLGCTTQQQFDALLDLAYNAGTGVIGANNSLMNAIRKNPNDESYIRPIWENFYIRDDHGVPQEGLRARRKAEADIYFKGIYEKRPILTIKSNGSYGPAITENNGNGWMPECQAKPVPNGKYVDNKAGKNWLIPVHGELSGLYPSYPSGKLHNGLDIACDVGTDVRASKDGVVIDKQMLETSYGYHLKIQHGDSVVIYAHNSELLVNKGDKVKQGQIIAKSGATGNVTGPHVHWEIRNDNVGEIIQHGVKTVNPYPEGKLNEKV</sequence>
<dbReference type="EC" id="3.2.1.17" evidence="3"/>
<accession>A0A385IS43</accession>
<dbReference type="InterPro" id="IPR050570">
    <property type="entry name" value="Cell_wall_metabolism_enzyme"/>
</dbReference>
<comment type="similarity">
    <text evidence="3">Belongs to the glycosyl hydrolase 24 family.</text>
</comment>
<dbReference type="InterPro" id="IPR016047">
    <property type="entry name" value="M23ase_b-sheet_dom"/>
</dbReference>
<name>A0A385IS43_9CAUD</name>
<dbReference type="GO" id="GO:0031640">
    <property type="term" value="P:killing of cells of another organism"/>
    <property type="evidence" value="ECO:0007669"/>
    <property type="project" value="UniProtKB-KW"/>
</dbReference>
<evidence type="ECO:0000256" key="1">
    <source>
        <dbReference type="ARBA" id="ARBA00022529"/>
    </source>
</evidence>
<keyword evidence="2 3" id="KW-0081">Bacteriolytic enzyme</keyword>
<keyword evidence="3" id="KW-0326">Glycosidase</keyword>
<dbReference type="Gene3D" id="1.10.530.40">
    <property type="match status" value="1"/>
</dbReference>
<protein>
    <recommendedName>
        <fullName evidence="3">Lysozyme</fullName>
        <ecNumber evidence="3">3.2.1.17</ecNumber>
    </recommendedName>
</protein>
<keyword evidence="6" id="KW-1185">Reference proteome</keyword>
<gene>
    <name evidence="5" type="ORF">susfortuna_gp20</name>
</gene>
<comment type="catalytic activity">
    <reaction evidence="3">
        <text>Hydrolysis of (1-&gt;4)-beta-linkages between N-acetylmuramic acid and N-acetyl-D-glucosamine residues in a peptidoglycan and between N-acetyl-D-glucosamine residues in chitodextrins.</text>
        <dbReference type="EC" id="3.2.1.17"/>
    </reaction>
</comment>
<evidence type="ECO:0000256" key="3">
    <source>
        <dbReference type="RuleBase" id="RU003788"/>
    </source>
</evidence>
<dbReference type="PANTHER" id="PTHR21666">
    <property type="entry name" value="PEPTIDASE-RELATED"/>
    <property type="match status" value="1"/>
</dbReference>
<dbReference type="Proteomes" id="UP000262963">
    <property type="component" value="Segment"/>
</dbReference>
<dbReference type="PANTHER" id="PTHR21666:SF270">
    <property type="entry name" value="MUREIN HYDROLASE ACTIVATOR ENVC"/>
    <property type="match status" value="1"/>
</dbReference>
<dbReference type="Pfam" id="PF00959">
    <property type="entry name" value="Phage_lysozyme"/>
    <property type="match status" value="1"/>
</dbReference>
<dbReference type="InterPro" id="IPR023347">
    <property type="entry name" value="Lysozyme_dom_sf"/>
</dbReference>
<dbReference type="InterPro" id="IPR023346">
    <property type="entry name" value="Lysozyme-like_dom_sf"/>
</dbReference>